<dbReference type="Proteomes" id="UP001370490">
    <property type="component" value="Unassembled WGS sequence"/>
</dbReference>
<evidence type="ECO:0000313" key="4">
    <source>
        <dbReference type="EMBL" id="KAK6924391.1"/>
    </source>
</evidence>
<feature type="transmembrane region" description="Helical" evidence="2">
    <location>
        <begin position="227"/>
        <end position="245"/>
    </location>
</feature>
<feature type="transmembrane region" description="Helical" evidence="2">
    <location>
        <begin position="257"/>
        <end position="279"/>
    </location>
</feature>
<evidence type="ECO:0000256" key="2">
    <source>
        <dbReference type="SAM" id="Phobius"/>
    </source>
</evidence>
<comment type="caution">
    <text evidence="4">The sequence shown here is derived from an EMBL/GenBank/DDBJ whole genome shotgun (WGS) entry which is preliminary data.</text>
</comment>
<reference evidence="4 5" key="1">
    <citation type="submission" date="2023-12" db="EMBL/GenBank/DDBJ databases">
        <title>A high-quality genome assembly for Dillenia turbinata (Dilleniales).</title>
        <authorList>
            <person name="Chanderbali A."/>
        </authorList>
    </citation>
    <scope>NUCLEOTIDE SEQUENCE [LARGE SCALE GENOMIC DNA]</scope>
    <source>
        <strain evidence="4">LSX21</strain>
        <tissue evidence="4">Leaf</tissue>
    </source>
</reference>
<feature type="domain" description="Phosphatidic acid phosphatase type 2/haloperoxidase" evidence="3">
    <location>
        <begin position="133"/>
        <end position="242"/>
    </location>
</feature>
<dbReference type="PANTHER" id="PTHR11247:SF40">
    <property type="entry name" value="LIPID PHOSPHATE PHOSPHATASE EPSILON 1, CHLOROPLASTIC"/>
    <property type="match status" value="1"/>
</dbReference>
<dbReference type="GO" id="GO:0005789">
    <property type="term" value="C:endoplasmic reticulum membrane"/>
    <property type="evidence" value="ECO:0007669"/>
    <property type="project" value="TreeGrafter"/>
</dbReference>
<dbReference type="EMBL" id="JBAMMX010000017">
    <property type="protein sequence ID" value="KAK6924391.1"/>
    <property type="molecule type" value="Genomic_DNA"/>
</dbReference>
<dbReference type="InterPro" id="IPR036938">
    <property type="entry name" value="PAP2/HPO_sf"/>
</dbReference>
<dbReference type="GO" id="GO:0006487">
    <property type="term" value="P:protein N-linked glycosylation"/>
    <property type="evidence" value="ECO:0007669"/>
    <property type="project" value="TreeGrafter"/>
</dbReference>
<dbReference type="GO" id="GO:0047874">
    <property type="term" value="F:dolichyldiphosphatase activity"/>
    <property type="evidence" value="ECO:0007669"/>
    <property type="project" value="TreeGrafter"/>
</dbReference>
<dbReference type="InterPro" id="IPR000326">
    <property type="entry name" value="PAP2/HPO"/>
</dbReference>
<feature type="transmembrane region" description="Helical" evidence="2">
    <location>
        <begin position="197"/>
        <end position="215"/>
    </location>
</feature>
<dbReference type="SMART" id="SM00014">
    <property type="entry name" value="acidPPc"/>
    <property type="match status" value="1"/>
</dbReference>
<keyword evidence="2" id="KW-1133">Transmembrane helix</keyword>
<dbReference type="GO" id="GO:0008610">
    <property type="term" value="P:lipid biosynthetic process"/>
    <property type="evidence" value="ECO:0007669"/>
    <property type="project" value="TreeGrafter"/>
</dbReference>
<keyword evidence="5" id="KW-1185">Reference proteome</keyword>
<evidence type="ECO:0000256" key="1">
    <source>
        <dbReference type="ARBA" id="ARBA00022801"/>
    </source>
</evidence>
<proteinExistence type="predicted"/>
<dbReference type="SUPFAM" id="SSF48317">
    <property type="entry name" value="Acid phosphatase/Vanadium-dependent haloperoxidase"/>
    <property type="match status" value="1"/>
</dbReference>
<feature type="transmembrane region" description="Helical" evidence="2">
    <location>
        <begin position="132"/>
        <end position="150"/>
    </location>
</feature>
<keyword evidence="2" id="KW-0812">Transmembrane</keyword>
<sequence length="283" mass="31551">MSAFFISHQLKFNSFICGPNHVKPIRSTSKLVVSGGFNLNSKTLVSGKKRVWNNRKKITELVRVSAYGSSGGSNSREESVGVPEEEQVLIESSSQIGLGFSFARFESILNQQSKWIFTAILGAVLLCRHDVVALWAATGCVANAGLSFILKRILNQERPFPTRRADPGMPSSHAQCIFFITMFSILSVVEWLGINDISLIISALTVIFGSFFAWLRVSQQFHSVSQVLVGAAVGSIFSIFWFWLWSAFVLKAFNSYLWVRIAVALGAFVFCLSVIRCWFKDDR</sequence>
<keyword evidence="2" id="KW-0472">Membrane</keyword>
<evidence type="ECO:0000259" key="3">
    <source>
        <dbReference type="SMART" id="SM00014"/>
    </source>
</evidence>
<feature type="transmembrane region" description="Helical" evidence="2">
    <location>
        <begin position="171"/>
        <end position="191"/>
    </location>
</feature>
<dbReference type="AlphaFoldDB" id="A0AAN8Z4F7"/>
<evidence type="ECO:0000313" key="5">
    <source>
        <dbReference type="Proteomes" id="UP001370490"/>
    </source>
</evidence>
<protein>
    <submittedName>
        <fullName evidence="4">Phosphatidic acid phosphatase type 2/haloperoxidase</fullName>
    </submittedName>
</protein>
<accession>A0AAN8Z4F7</accession>
<dbReference type="Pfam" id="PF01569">
    <property type="entry name" value="PAP2"/>
    <property type="match status" value="1"/>
</dbReference>
<keyword evidence="1" id="KW-0378">Hydrolase</keyword>
<organism evidence="4 5">
    <name type="scientific">Dillenia turbinata</name>
    <dbReference type="NCBI Taxonomy" id="194707"/>
    <lineage>
        <taxon>Eukaryota</taxon>
        <taxon>Viridiplantae</taxon>
        <taxon>Streptophyta</taxon>
        <taxon>Embryophyta</taxon>
        <taxon>Tracheophyta</taxon>
        <taxon>Spermatophyta</taxon>
        <taxon>Magnoliopsida</taxon>
        <taxon>eudicotyledons</taxon>
        <taxon>Gunneridae</taxon>
        <taxon>Pentapetalae</taxon>
        <taxon>Dilleniales</taxon>
        <taxon>Dilleniaceae</taxon>
        <taxon>Dillenia</taxon>
    </lineage>
</organism>
<gene>
    <name evidence="4" type="ORF">RJ641_010591</name>
</gene>
<dbReference type="Gene3D" id="1.20.144.10">
    <property type="entry name" value="Phosphatidic acid phosphatase type 2/haloperoxidase"/>
    <property type="match status" value="1"/>
</dbReference>
<name>A0AAN8Z4F7_9MAGN</name>
<dbReference type="PANTHER" id="PTHR11247">
    <property type="entry name" value="PALMITOYL-PROTEIN THIOESTERASE/DOLICHYLDIPHOSPHATASE 1"/>
    <property type="match status" value="1"/>
</dbReference>